<comment type="caution">
    <text evidence="3">The sequence shown here is derived from an EMBL/GenBank/DDBJ whole genome shotgun (WGS) entry which is preliminary data.</text>
</comment>
<feature type="chain" id="PRO_5038598774" evidence="2">
    <location>
        <begin position="33"/>
        <end position="452"/>
    </location>
</feature>
<dbReference type="EMBL" id="QXJM01000063">
    <property type="protein sequence ID" value="RIE00187.1"/>
    <property type="molecule type" value="Genomic_DNA"/>
</dbReference>
<evidence type="ECO:0000313" key="3">
    <source>
        <dbReference type="EMBL" id="RIE00187.1"/>
    </source>
</evidence>
<evidence type="ECO:0000313" key="4">
    <source>
        <dbReference type="Proteomes" id="UP000266340"/>
    </source>
</evidence>
<reference evidence="3 4" key="1">
    <citation type="submission" date="2018-09" db="EMBL/GenBank/DDBJ databases">
        <title>Cohnella cavernae sp. nov., isolated from a karst cave.</title>
        <authorList>
            <person name="Zhu H."/>
        </authorList>
    </citation>
    <scope>NUCLEOTIDE SEQUENCE [LARGE SCALE GENOMIC DNA]</scope>
    <source>
        <strain evidence="3 4">K2E09-144</strain>
    </source>
</reference>
<proteinExistence type="predicted"/>
<keyword evidence="2" id="KW-0732">Signal</keyword>
<feature type="compositionally biased region" description="Polar residues" evidence="1">
    <location>
        <begin position="40"/>
        <end position="61"/>
    </location>
</feature>
<feature type="signal peptide" evidence="2">
    <location>
        <begin position="1"/>
        <end position="32"/>
    </location>
</feature>
<accession>A0A398CJX8</accession>
<sequence length="452" mass="49722">MIAATNLINKGITKLKKTGLIAFALLMAFTLALTGCASSNNSSKATDSGTTAPSGATTKPSGETGKKEKIKAVYWTWLSAQQAAVDKYNSMQDEVEIELVQMSHTDIQQKLLIALASGTGAPDMFQQPQRTFSNISRTGKLMDVTSYLEGSLDKFSPAVTSLLSYDGKYYGMAPDVSPGVLWYRKDVFEENGIGEIKTWNEFLAAGEKLKKKGLYIMPIFNPAGTWGANEVAMFLQSRGGNFFTEDGKVIKNNAELEYVLNWFNDVYKSGISEGIKFFTPEFWGEFKAGKIVAWPMNIAEGSNLKTNAPELAGKWDVMPFPKWDDKDEQLTGYWGGTAIGIPDMSPAKEAVVKYAQWLSTTTEGQQAMYSSWGSVPSNLEAIKDPVFTKGDDYFSGSSPISKINDVKPFYYFDFSKVEAIVGEQIDLMFTGKQDAAATARNIENWIAKDTGR</sequence>
<keyword evidence="4" id="KW-1185">Reference proteome</keyword>
<dbReference type="PANTHER" id="PTHR43649:SF32">
    <property type="entry name" value="SUGAR BINDING SECRETED PROTEIN"/>
    <property type="match status" value="1"/>
</dbReference>
<evidence type="ECO:0000256" key="2">
    <source>
        <dbReference type="SAM" id="SignalP"/>
    </source>
</evidence>
<dbReference type="PANTHER" id="PTHR43649">
    <property type="entry name" value="ARABINOSE-BINDING PROTEIN-RELATED"/>
    <property type="match status" value="1"/>
</dbReference>
<evidence type="ECO:0000256" key="1">
    <source>
        <dbReference type="SAM" id="MobiDB-lite"/>
    </source>
</evidence>
<dbReference type="InterPro" id="IPR050490">
    <property type="entry name" value="Bact_solute-bd_prot1"/>
</dbReference>
<organism evidence="3 4">
    <name type="scientific">Cohnella faecalis</name>
    <dbReference type="NCBI Taxonomy" id="2315694"/>
    <lineage>
        <taxon>Bacteria</taxon>
        <taxon>Bacillati</taxon>
        <taxon>Bacillota</taxon>
        <taxon>Bacilli</taxon>
        <taxon>Bacillales</taxon>
        <taxon>Paenibacillaceae</taxon>
        <taxon>Cohnella</taxon>
    </lineage>
</organism>
<feature type="region of interest" description="Disordered" evidence="1">
    <location>
        <begin position="40"/>
        <end position="64"/>
    </location>
</feature>
<dbReference type="Gene3D" id="3.40.190.10">
    <property type="entry name" value="Periplasmic binding protein-like II"/>
    <property type="match status" value="1"/>
</dbReference>
<dbReference type="Pfam" id="PF13416">
    <property type="entry name" value="SBP_bac_8"/>
    <property type="match status" value="1"/>
</dbReference>
<dbReference type="InterPro" id="IPR006059">
    <property type="entry name" value="SBP"/>
</dbReference>
<name>A0A398CJX8_9BACL</name>
<protein>
    <submittedName>
        <fullName evidence="3">Extracellular solute-binding protein</fullName>
    </submittedName>
</protein>
<dbReference type="SUPFAM" id="SSF53850">
    <property type="entry name" value="Periplasmic binding protein-like II"/>
    <property type="match status" value="1"/>
</dbReference>
<gene>
    <name evidence="3" type="ORF">D3H35_29555</name>
</gene>
<dbReference type="AlphaFoldDB" id="A0A398CJX8"/>
<dbReference type="Proteomes" id="UP000266340">
    <property type="component" value="Unassembled WGS sequence"/>
</dbReference>